<dbReference type="EMBL" id="JAYDYQ010001088">
    <property type="protein sequence ID" value="KAK4488119.1"/>
    <property type="molecule type" value="Genomic_DNA"/>
</dbReference>
<evidence type="ECO:0000313" key="7">
    <source>
        <dbReference type="EMBL" id="KAK4488119.1"/>
    </source>
</evidence>
<evidence type="ECO:0000256" key="5">
    <source>
        <dbReference type="PROSITE-ProRule" id="PRU00221"/>
    </source>
</evidence>
<feature type="compositionally biased region" description="Basic and acidic residues" evidence="6">
    <location>
        <begin position="85"/>
        <end position="94"/>
    </location>
</feature>
<feature type="compositionally biased region" description="Acidic residues" evidence="6">
    <location>
        <begin position="50"/>
        <end position="77"/>
    </location>
</feature>
<proteinExistence type="predicted"/>
<dbReference type="InterPro" id="IPR015943">
    <property type="entry name" value="WD40/YVTN_repeat-like_dom_sf"/>
</dbReference>
<feature type="repeat" description="WD" evidence="5">
    <location>
        <begin position="223"/>
        <end position="264"/>
    </location>
</feature>
<reference evidence="7 8" key="1">
    <citation type="journal article" date="2023" name="bioRxiv">
        <title>Genome report: Whole genome sequence and annotation of Penstemon davidsonii.</title>
        <authorList>
            <person name="Ostevik K.L."/>
            <person name="Alabady M."/>
            <person name="Zhang M."/>
            <person name="Rausher M.D."/>
        </authorList>
    </citation>
    <scope>NUCLEOTIDE SEQUENCE [LARGE SCALE GENOMIC DNA]</scope>
    <source>
        <strain evidence="7">DNT005</strain>
        <tissue evidence="7">Whole leaf</tissue>
    </source>
</reference>
<name>A0ABR0DFV5_9LAMI</name>
<dbReference type="InterPro" id="IPR001680">
    <property type="entry name" value="WD40_rpt"/>
</dbReference>
<gene>
    <name evidence="7" type="ORF">RD792_003861</name>
</gene>
<dbReference type="Gene3D" id="2.130.10.10">
    <property type="entry name" value="YVTN repeat-like/Quinoprotein amine dehydrogenase"/>
    <property type="match status" value="1"/>
</dbReference>
<comment type="subcellular location">
    <subcellularLocation>
        <location evidence="1">Nucleus</location>
    </subcellularLocation>
</comment>
<dbReference type="PROSITE" id="PS00678">
    <property type="entry name" value="WD_REPEATS_1"/>
    <property type="match status" value="1"/>
</dbReference>
<feature type="compositionally biased region" description="Basic residues" evidence="6">
    <location>
        <begin position="1"/>
        <end position="11"/>
    </location>
</feature>
<keyword evidence="4" id="KW-0539">Nucleus</keyword>
<organism evidence="7 8">
    <name type="scientific">Penstemon davidsonii</name>
    <dbReference type="NCBI Taxonomy" id="160366"/>
    <lineage>
        <taxon>Eukaryota</taxon>
        <taxon>Viridiplantae</taxon>
        <taxon>Streptophyta</taxon>
        <taxon>Embryophyta</taxon>
        <taxon>Tracheophyta</taxon>
        <taxon>Spermatophyta</taxon>
        <taxon>Magnoliopsida</taxon>
        <taxon>eudicotyledons</taxon>
        <taxon>Gunneridae</taxon>
        <taxon>Pentapetalae</taxon>
        <taxon>asterids</taxon>
        <taxon>lamiids</taxon>
        <taxon>Lamiales</taxon>
        <taxon>Plantaginaceae</taxon>
        <taxon>Cheloneae</taxon>
        <taxon>Penstemon</taxon>
    </lineage>
</organism>
<dbReference type="PROSITE" id="PS50082">
    <property type="entry name" value="WD_REPEATS_2"/>
    <property type="match status" value="3"/>
</dbReference>
<evidence type="ECO:0000256" key="2">
    <source>
        <dbReference type="ARBA" id="ARBA00022574"/>
    </source>
</evidence>
<keyword evidence="3" id="KW-0677">Repeat</keyword>
<accession>A0ABR0DFV5</accession>
<dbReference type="InterPro" id="IPR039241">
    <property type="entry name" value="Rrp9-like"/>
</dbReference>
<dbReference type="InterPro" id="IPR019775">
    <property type="entry name" value="WD40_repeat_CS"/>
</dbReference>
<feature type="repeat" description="WD" evidence="5">
    <location>
        <begin position="162"/>
        <end position="203"/>
    </location>
</feature>
<dbReference type="Proteomes" id="UP001291926">
    <property type="component" value="Unassembled WGS sequence"/>
</dbReference>
<feature type="repeat" description="WD" evidence="5">
    <location>
        <begin position="265"/>
        <end position="306"/>
    </location>
</feature>
<feature type="compositionally biased region" description="Basic and acidic residues" evidence="6">
    <location>
        <begin position="114"/>
        <end position="124"/>
    </location>
</feature>
<keyword evidence="2 5" id="KW-0853">WD repeat</keyword>
<dbReference type="InterPro" id="IPR036322">
    <property type="entry name" value="WD40_repeat_dom_sf"/>
</dbReference>
<evidence type="ECO:0000256" key="4">
    <source>
        <dbReference type="ARBA" id="ARBA00023242"/>
    </source>
</evidence>
<dbReference type="Pfam" id="PF00400">
    <property type="entry name" value="WD40"/>
    <property type="match status" value="6"/>
</dbReference>
<dbReference type="PROSITE" id="PS50294">
    <property type="entry name" value="WD_REPEATS_REGION"/>
    <property type="match status" value="3"/>
</dbReference>
<keyword evidence="8" id="KW-1185">Reference proteome</keyword>
<protein>
    <submittedName>
        <fullName evidence="7">Uncharacterized protein</fullName>
    </submittedName>
</protein>
<evidence type="ECO:0000256" key="1">
    <source>
        <dbReference type="ARBA" id="ARBA00004123"/>
    </source>
</evidence>
<dbReference type="PANTHER" id="PTHR19865">
    <property type="entry name" value="U3 SMALL NUCLEOLAR RNA INTERACTING PROTEIN 2"/>
    <property type="match status" value="1"/>
</dbReference>
<sequence>MKGKNLSKKKPSAQQSKGKSNGLKRFSSSISHDPFFDASESKRRRKFGDEEIESSDDERDSEVEKEEEKEEEIDNETPAEKKKRLADAYLERLRARERKKREEEGDDEYEGDEELRREREGERDSLIAKILQQDQLEESGRLRRAIASRVQKPETSEGFRFLVKHRQPVSAVVLSEDDSRGFSASKDGVITHWDVESGKMEKYAWPTDEVLKSHGVKEPQGRAKKQSKQVLALAVSSDGRYLASGGLDRHVHLWDIRTRKHIQAFPGHKGPVSCLTFRQGTSELFSGSFDRSIKIWNAEDRTYISTLFGHQSEVLTIDSLRKERVLTVGRDRTMHLWKVPEESQLVFRAPASSLECCCFISNDEFLSGSDDGSIEHWNVMRKKPVHIVRNAHASFIKPKLEQSNNEGLSNGHIDSSAHHSLNTGPSALSWVNSVAVCRSSDLAASGAGNGSVRLWAIEDESKGLRPLFELSLVGFVNSLAIAKSGKFLVAGVGQEPRLGRGLKLLTGFGCLYSPCQISLEDLTVYAAGTGSCSPIVFGRSRQALDPNALSSSVSEKCKLKSLEQTIFEVETILDKENFTLEEMLDEDEIIQECKALNGRLINFLRERAQVKQLIRYTVEEAPEDADRQRTFKFPFIACEIFTCEVDIILKALVEDEELMNLLFSYLEPERAHSTLLAGYFSKENDNDVIP</sequence>
<dbReference type="CDD" id="cd00200">
    <property type="entry name" value="WD40"/>
    <property type="match status" value="1"/>
</dbReference>
<dbReference type="SUPFAM" id="SSF50978">
    <property type="entry name" value="WD40 repeat-like"/>
    <property type="match status" value="1"/>
</dbReference>
<dbReference type="PRINTS" id="PR00320">
    <property type="entry name" value="GPROTEINBRPT"/>
</dbReference>
<evidence type="ECO:0000256" key="6">
    <source>
        <dbReference type="SAM" id="MobiDB-lite"/>
    </source>
</evidence>
<feature type="compositionally biased region" description="Acidic residues" evidence="6">
    <location>
        <begin position="104"/>
        <end position="113"/>
    </location>
</feature>
<dbReference type="InterPro" id="IPR020472">
    <property type="entry name" value="WD40_PAC1"/>
</dbReference>
<evidence type="ECO:0000313" key="8">
    <source>
        <dbReference type="Proteomes" id="UP001291926"/>
    </source>
</evidence>
<comment type="caution">
    <text evidence="7">The sequence shown here is derived from an EMBL/GenBank/DDBJ whole genome shotgun (WGS) entry which is preliminary data.</text>
</comment>
<evidence type="ECO:0000256" key="3">
    <source>
        <dbReference type="ARBA" id="ARBA00022737"/>
    </source>
</evidence>
<dbReference type="SMART" id="SM00320">
    <property type="entry name" value="WD40"/>
    <property type="match status" value="6"/>
</dbReference>
<dbReference type="PANTHER" id="PTHR19865:SF0">
    <property type="entry name" value="U3 SMALL NUCLEOLAR RNA-INTERACTING PROTEIN 2"/>
    <property type="match status" value="1"/>
</dbReference>
<feature type="region of interest" description="Disordered" evidence="6">
    <location>
        <begin position="1"/>
        <end position="124"/>
    </location>
</feature>